<evidence type="ECO:0000256" key="1">
    <source>
        <dbReference type="SAM" id="Phobius"/>
    </source>
</evidence>
<sequence length="263" mass="28271">MCVFLRRILLTLLSAFVVLDRPLVAAFSPSATRALRTQSPSSSVDRASQRHSFLPIQSVREFNYQSQTFQESPFSSTRLNMYNLPGGGGGPQNNGVGDIVRGAVTIAFIVAFFASPLGGLVLGLFNSFLVLLFILPVVASVGFRVWQSLNTITQPCPSCGAPATVLKASKDGISTPSLCFNCGAVLQANIDNTGIDNISGRTSLDGLSTTPMGGNQFFDVFTTERVTTTTATKTTTSDAKEKKRRETTIIDVDVEDDEDIPFQ</sequence>
<keyword evidence="2" id="KW-0732">Signal</keyword>
<gene>
    <name evidence="3" type="ORF">IV203_017167</name>
</gene>
<keyword evidence="1" id="KW-1133">Transmembrane helix</keyword>
<feature type="transmembrane region" description="Helical" evidence="1">
    <location>
        <begin position="99"/>
        <end position="121"/>
    </location>
</feature>
<comment type="caution">
    <text evidence="3">The sequence shown here is derived from an EMBL/GenBank/DDBJ whole genome shotgun (WGS) entry which is preliminary data.</text>
</comment>
<proteinExistence type="predicted"/>
<evidence type="ECO:0008006" key="5">
    <source>
        <dbReference type="Google" id="ProtNLM"/>
    </source>
</evidence>
<reference evidence="3" key="1">
    <citation type="journal article" date="2021" name="Sci. Rep.">
        <title>Diploid genomic architecture of Nitzschia inconspicua, an elite biomass production diatom.</title>
        <authorList>
            <person name="Oliver A."/>
            <person name="Podell S."/>
            <person name="Pinowska A."/>
            <person name="Traller J.C."/>
            <person name="Smith S.R."/>
            <person name="McClure R."/>
            <person name="Beliaev A."/>
            <person name="Bohutskyi P."/>
            <person name="Hill E.A."/>
            <person name="Rabines A."/>
            <person name="Zheng H."/>
            <person name="Allen L.Z."/>
            <person name="Kuo A."/>
            <person name="Grigoriev I.V."/>
            <person name="Allen A.E."/>
            <person name="Hazlebeck D."/>
            <person name="Allen E.E."/>
        </authorList>
    </citation>
    <scope>NUCLEOTIDE SEQUENCE</scope>
    <source>
        <strain evidence="3">Hildebrandi</strain>
    </source>
</reference>
<feature type="chain" id="PRO_5039931808" description="TFIIB-type domain-containing protein" evidence="2">
    <location>
        <begin position="27"/>
        <end position="263"/>
    </location>
</feature>
<feature type="signal peptide" evidence="2">
    <location>
        <begin position="1"/>
        <end position="26"/>
    </location>
</feature>
<organism evidence="3 4">
    <name type="scientific">Nitzschia inconspicua</name>
    <dbReference type="NCBI Taxonomy" id="303405"/>
    <lineage>
        <taxon>Eukaryota</taxon>
        <taxon>Sar</taxon>
        <taxon>Stramenopiles</taxon>
        <taxon>Ochrophyta</taxon>
        <taxon>Bacillariophyta</taxon>
        <taxon>Bacillariophyceae</taxon>
        <taxon>Bacillariophycidae</taxon>
        <taxon>Bacillariales</taxon>
        <taxon>Bacillariaceae</taxon>
        <taxon>Nitzschia</taxon>
    </lineage>
</organism>
<keyword evidence="1" id="KW-0812">Transmembrane</keyword>
<name>A0A9K3PI31_9STRA</name>
<evidence type="ECO:0000256" key="2">
    <source>
        <dbReference type="SAM" id="SignalP"/>
    </source>
</evidence>
<protein>
    <recommendedName>
        <fullName evidence="5">TFIIB-type domain-containing protein</fullName>
    </recommendedName>
</protein>
<evidence type="ECO:0000313" key="4">
    <source>
        <dbReference type="Proteomes" id="UP000693970"/>
    </source>
</evidence>
<accession>A0A9K3PI31</accession>
<feature type="transmembrane region" description="Helical" evidence="1">
    <location>
        <begin position="128"/>
        <end position="146"/>
    </location>
</feature>
<dbReference type="OrthoDB" id="1935723at2759"/>
<keyword evidence="1" id="KW-0472">Membrane</keyword>
<dbReference type="EMBL" id="JAGRRH010000020">
    <property type="protein sequence ID" value="KAG7348462.1"/>
    <property type="molecule type" value="Genomic_DNA"/>
</dbReference>
<keyword evidence="4" id="KW-1185">Reference proteome</keyword>
<dbReference type="AlphaFoldDB" id="A0A9K3PI31"/>
<reference evidence="3" key="2">
    <citation type="submission" date="2021-04" db="EMBL/GenBank/DDBJ databases">
        <authorList>
            <person name="Podell S."/>
        </authorList>
    </citation>
    <scope>NUCLEOTIDE SEQUENCE</scope>
    <source>
        <strain evidence="3">Hildebrandi</strain>
    </source>
</reference>
<dbReference type="Proteomes" id="UP000693970">
    <property type="component" value="Unassembled WGS sequence"/>
</dbReference>
<evidence type="ECO:0000313" key="3">
    <source>
        <dbReference type="EMBL" id="KAG7348462.1"/>
    </source>
</evidence>